<organism evidence="2 3">
    <name type="scientific">Eragrostis curvula</name>
    <name type="common">weeping love grass</name>
    <dbReference type="NCBI Taxonomy" id="38414"/>
    <lineage>
        <taxon>Eukaryota</taxon>
        <taxon>Viridiplantae</taxon>
        <taxon>Streptophyta</taxon>
        <taxon>Embryophyta</taxon>
        <taxon>Tracheophyta</taxon>
        <taxon>Spermatophyta</taxon>
        <taxon>Magnoliopsida</taxon>
        <taxon>Liliopsida</taxon>
        <taxon>Poales</taxon>
        <taxon>Poaceae</taxon>
        <taxon>PACMAD clade</taxon>
        <taxon>Chloridoideae</taxon>
        <taxon>Eragrostideae</taxon>
        <taxon>Eragrostidinae</taxon>
        <taxon>Eragrostis</taxon>
    </lineage>
</organism>
<dbReference type="PANTHER" id="PTHR32153">
    <property type="entry name" value="OJ000223_09.16 PROTEIN"/>
    <property type="match status" value="1"/>
</dbReference>
<dbReference type="InterPro" id="IPR032675">
    <property type="entry name" value="LRR_dom_sf"/>
</dbReference>
<sequence>MAEFSGYEAVEKVADIDAPTAEGDDQEDRLSKLPDDILMCILERVDVLRDVAITSVLAHKSQRTIKLLSLSFYLRDESIDIVRSVDHTMANRDVVTASFKIIPEKTDLKCTNDDVVIYGRRFLSFFHNYPRVFGGLKSLHIESLRLGNADIADLLGTSKKLEYLRLHNCDCGVRSVLQIEHPQLTELDIVFCAFEKVELNWLPNLQRLTCESWMPSQDQYPLSFGYLSEFLGNTIIVQLDLNFQSERIWIQPEAPKLLRPLLQNLCIVTLRGIHGECDLDWKMFFLEAAPLLKKISTSVWDHTCDGYEEDGFKEYDQLLQQILQKEEHGTLKWETPEDFKHYNLRALVIRCSQAEERFTKYIRRVIKAAVNLERISLFDRGSCARCHFSFPRTVRHLMTKQILEWRSSPLK</sequence>
<evidence type="ECO:0000313" key="2">
    <source>
        <dbReference type="EMBL" id="TVU15575.1"/>
    </source>
</evidence>
<protein>
    <recommendedName>
        <fullName evidence="1">F-box/LRR-repeat protein 15/At3g58940/PEG3-like LRR domain-containing protein</fullName>
    </recommendedName>
</protein>
<dbReference type="SUPFAM" id="SSF52047">
    <property type="entry name" value="RNI-like"/>
    <property type="match status" value="1"/>
</dbReference>
<dbReference type="EMBL" id="RWGY01000031">
    <property type="protein sequence ID" value="TVU15575.1"/>
    <property type="molecule type" value="Genomic_DNA"/>
</dbReference>
<evidence type="ECO:0000313" key="3">
    <source>
        <dbReference type="Proteomes" id="UP000324897"/>
    </source>
</evidence>
<feature type="domain" description="F-box/LRR-repeat protein 15/At3g58940/PEG3-like LRR" evidence="1">
    <location>
        <begin position="130"/>
        <end position="217"/>
    </location>
</feature>
<dbReference type="InterPro" id="IPR055411">
    <property type="entry name" value="LRR_FXL15/At3g58940/PEG3-like"/>
</dbReference>
<feature type="non-terminal residue" evidence="2">
    <location>
        <position position="1"/>
    </location>
</feature>
<comment type="caution">
    <text evidence="2">The sequence shown here is derived from an EMBL/GenBank/DDBJ whole genome shotgun (WGS) entry which is preliminary data.</text>
</comment>
<dbReference type="AlphaFoldDB" id="A0A5J9TWA7"/>
<gene>
    <name evidence="2" type="ORF">EJB05_39103</name>
</gene>
<dbReference type="Proteomes" id="UP000324897">
    <property type="component" value="Unassembled WGS sequence"/>
</dbReference>
<evidence type="ECO:0000259" key="1">
    <source>
        <dbReference type="Pfam" id="PF24758"/>
    </source>
</evidence>
<name>A0A5J9TWA7_9POAL</name>
<dbReference type="OrthoDB" id="692734at2759"/>
<accession>A0A5J9TWA7</accession>
<reference evidence="2 3" key="1">
    <citation type="journal article" date="2019" name="Sci. Rep.">
        <title>A high-quality genome of Eragrostis curvula grass provides insights into Poaceae evolution and supports new strategies to enhance forage quality.</title>
        <authorList>
            <person name="Carballo J."/>
            <person name="Santos B.A.C.M."/>
            <person name="Zappacosta D."/>
            <person name="Garbus I."/>
            <person name="Selva J.P."/>
            <person name="Gallo C.A."/>
            <person name="Diaz A."/>
            <person name="Albertini E."/>
            <person name="Caccamo M."/>
            <person name="Echenique V."/>
        </authorList>
    </citation>
    <scope>NUCLEOTIDE SEQUENCE [LARGE SCALE GENOMIC DNA]</scope>
    <source>
        <strain evidence="3">cv. Victoria</strain>
        <tissue evidence="2">Leaf</tissue>
    </source>
</reference>
<dbReference type="Gene3D" id="3.80.10.10">
    <property type="entry name" value="Ribonuclease Inhibitor"/>
    <property type="match status" value="1"/>
</dbReference>
<dbReference type="Pfam" id="PF24758">
    <property type="entry name" value="LRR_At5g56370"/>
    <property type="match status" value="1"/>
</dbReference>
<keyword evidence="3" id="KW-1185">Reference proteome</keyword>
<dbReference type="InterPro" id="IPR044997">
    <property type="entry name" value="F-box_plant"/>
</dbReference>
<proteinExistence type="predicted"/>
<dbReference type="Gramene" id="TVU15575">
    <property type="protein sequence ID" value="TVU15575"/>
    <property type="gene ID" value="EJB05_39103"/>
</dbReference>